<accession>A0A0F9T3Y9</accession>
<evidence type="ECO:0000313" key="1">
    <source>
        <dbReference type="EMBL" id="KKN73879.1"/>
    </source>
</evidence>
<dbReference type="AlphaFoldDB" id="A0A0F9T3Y9"/>
<proteinExistence type="predicted"/>
<gene>
    <name evidence="1" type="ORF">LCGC14_0396810</name>
</gene>
<dbReference type="EMBL" id="LAZR01000336">
    <property type="protein sequence ID" value="KKN73879.1"/>
    <property type="molecule type" value="Genomic_DNA"/>
</dbReference>
<name>A0A0F9T3Y9_9ZZZZ</name>
<comment type="caution">
    <text evidence="1">The sequence shown here is derived from an EMBL/GenBank/DDBJ whole genome shotgun (WGS) entry which is preliminary data.</text>
</comment>
<organism evidence="1">
    <name type="scientific">marine sediment metagenome</name>
    <dbReference type="NCBI Taxonomy" id="412755"/>
    <lineage>
        <taxon>unclassified sequences</taxon>
        <taxon>metagenomes</taxon>
        <taxon>ecological metagenomes</taxon>
    </lineage>
</organism>
<protein>
    <submittedName>
        <fullName evidence="1">Uncharacterized protein</fullName>
    </submittedName>
</protein>
<reference evidence="1" key="1">
    <citation type="journal article" date="2015" name="Nature">
        <title>Complex archaea that bridge the gap between prokaryotes and eukaryotes.</title>
        <authorList>
            <person name="Spang A."/>
            <person name="Saw J.H."/>
            <person name="Jorgensen S.L."/>
            <person name="Zaremba-Niedzwiedzka K."/>
            <person name="Martijn J."/>
            <person name="Lind A.E."/>
            <person name="van Eijk R."/>
            <person name="Schleper C."/>
            <person name="Guy L."/>
            <person name="Ettema T.J."/>
        </authorList>
    </citation>
    <scope>NUCLEOTIDE SEQUENCE</scope>
</reference>
<sequence>MQIWLPISYGGRTRNILIPYSHSIDESQLNDIVQWQTEKTLDELKKLPPKPVRTISKEDVGEILKDYMKFLRRENG</sequence>